<organism evidence="2 3">
    <name type="scientific">Scytonema hofmannii PCC 7110</name>
    <dbReference type="NCBI Taxonomy" id="128403"/>
    <lineage>
        <taxon>Bacteria</taxon>
        <taxon>Bacillati</taxon>
        <taxon>Cyanobacteriota</taxon>
        <taxon>Cyanophyceae</taxon>
        <taxon>Nostocales</taxon>
        <taxon>Scytonemataceae</taxon>
        <taxon>Scytonema</taxon>
    </lineage>
</organism>
<dbReference type="Gene3D" id="3.90.1570.10">
    <property type="entry name" value="tt1808, chain A"/>
    <property type="match status" value="1"/>
</dbReference>
<dbReference type="STRING" id="128403.WA1_11725"/>
<proteinExistence type="predicted"/>
<reference evidence="2 3" key="1">
    <citation type="journal article" date="2013" name="Genome Biol. Evol.">
        <title>Genomes of Stigonematalean cyanobacteria (subsection V) and the evolution of oxygenic photosynthesis from prokaryotes to plastids.</title>
        <authorList>
            <person name="Dagan T."/>
            <person name="Roettger M."/>
            <person name="Stucken K."/>
            <person name="Landan G."/>
            <person name="Koch R."/>
            <person name="Major P."/>
            <person name="Gould S.B."/>
            <person name="Goremykin V.V."/>
            <person name="Rippka R."/>
            <person name="Tandeau de Marsac N."/>
            <person name="Gugger M."/>
            <person name="Lockhart P.J."/>
            <person name="Allen J.F."/>
            <person name="Brune I."/>
            <person name="Maus I."/>
            <person name="Puhler A."/>
            <person name="Martin W.F."/>
        </authorList>
    </citation>
    <scope>NUCLEOTIDE SEQUENCE [LARGE SCALE GENOMIC DNA]</scope>
    <source>
        <strain evidence="2 3">PCC 7110</strain>
    </source>
</reference>
<sequence length="207" mass="23812">MTQTLPLQKRFTFDEFIEWYPENSPLRYELHNGVIIEMPPPTGDHEDVVGFLIEQIVTEFKQCKLPYTIPKSALVKTPHGESAYIPDVLVLNRDNLKNEPLWKKESTVIYPESVPLIVEVVSTNWRDDYHNKFGNYEYMGIPEYWIVDYAALGGRKFIGNPKQPTIIVCELIDGEYQMTPFRGDDLIASPTFPQLNLTAQQVFGSVI</sequence>
<dbReference type="PANTHER" id="PTHR34107">
    <property type="entry name" value="SLL0198 PROTEIN-RELATED"/>
    <property type="match status" value="1"/>
</dbReference>
<dbReference type="PANTHER" id="PTHR34107:SF2">
    <property type="entry name" value="SLL0888 PROTEIN"/>
    <property type="match status" value="1"/>
</dbReference>
<dbReference type="RefSeq" id="WP_017749198.1">
    <property type="nucleotide sequence ID" value="NZ_KQ976354.1"/>
</dbReference>
<dbReference type="Proteomes" id="UP000076925">
    <property type="component" value="Unassembled WGS sequence"/>
</dbReference>
<dbReference type="InterPro" id="IPR011335">
    <property type="entry name" value="Restrct_endonuc-II-like"/>
</dbReference>
<gene>
    <name evidence="2" type="ORF">WA1_11725</name>
</gene>
<protein>
    <recommendedName>
        <fullName evidence="1">Putative restriction endonuclease domain-containing protein</fullName>
    </recommendedName>
</protein>
<dbReference type="EMBL" id="ANNX02000016">
    <property type="protein sequence ID" value="KYC42797.1"/>
    <property type="molecule type" value="Genomic_DNA"/>
</dbReference>
<dbReference type="CDD" id="cd06260">
    <property type="entry name" value="DUF820-like"/>
    <property type="match status" value="1"/>
</dbReference>
<accession>A0A139XDM5</accession>
<comment type="caution">
    <text evidence="2">The sequence shown here is derived from an EMBL/GenBank/DDBJ whole genome shotgun (WGS) entry which is preliminary data.</text>
</comment>
<feature type="domain" description="Putative restriction endonuclease" evidence="1">
    <location>
        <begin position="13"/>
        <end position="199"/>
    </location>
</feature>
<name>A0A139XDM5_9CYAN</name>
<keyword evidence="3" id="KW-1185">Reference proteome</keyword>
<evidence type="ECO:0000313" key="2">
    <source>
        <dbReference type="EMBL" id="KYC42797.1"/>
    </source>
</evidence>
<evidence type="ECO:0000313" key="3">
    <source>
        <dbReference type="Proteomes" id="UP000076925"/>
    </source>
</evidence>
<dbReference type="AlphaFoldDB" id="A0A139XDM5"/>
<dbReference type="OrthoDB" id="428427at2"/>
<dbReference type="InterPro" id="IPR012296">
    <property type="entry name" value="Nuclease_put_TT1808"/>
</dbReference>
<evidence type="ECO:0000259" key="1">
    <source>
        <dbReference type="Pfam" id="PF05685"/>
    </source>
</evidence>
<dbReference type="Pfam" id="PF05685">
    <property type="entry name" value="Uma2"/>
    <property type="match status" value="1"/>
</dbReference>
<dbReference type="SUPFAM" id="SSF52980">
    <property type="entry name" value="Restriction endonuclease-like"/>
    <property type="match status" value="1"/>
</dbReference>
<dbReference type="InterPro" id="IPR008538">
    <property type="entry name" value="Uma2"/>
</dbReference>